<dbReference type="Proteomes" id="UP000030746">
    <property type="component" value="Unassembled WGS sequence"/>
</dbReference>
<dbReference type="STRING" id="225164.V4A7T7"/>
<dbReference type="Pfam" id="PF01370">
    <property type="entry name" value="Epimerase"/>
    <property type="match status" value="1"/>
</dbReference>
<dbReference type="SUPFAM" id="SSF51735">
    <property type="entry name" value="NAD(P)-binding Rossmann-fold domains"/>
    <property type="match status" value="1"/>
</dbReference>
<dbReference type="GO" id="GO:0005996">
    <property type="term" value="P:monosaccharide metabolic process"/>
    <property type="evidence" value="ECO:0007669"/>
    <property type="project" value="TreeGrafter"/>
</dbReference>
<dbReference type="PANTHER" id="PTHR43725:SF32">
    <property type="entry name" value="NAD-DEPENDENT EPIMERASE_DEHYDRATASE DOMAIN-CONTAINING PROTEIN"/>
    <property type="match status" value="1"/>
</dbReference>
<keyword evidence="4" id="KW-1185">Reference proteome</keyword>
<dbReference type="PANTHER" id="PTHR43725">
    <property type="entry name" value="UDP-GLUCOSE 4-EPIMERASE"/>
    <property type="match status" value="1"/>
</dbReference>
<dbReference type="GO" id="GO:0003978">
    <property type="term" value="F:UDP-glucose 4-epimerase activity"/>
    <property type="evidence" value="ECO:0007669"/>
    <property type="project" value="TreeGrafter"/>
</dbReference>
<dbReference type="AlphaFoldDB" id="V4A7T7"/>
<dbReference type="OMA" id="RGNWYFD"/>
<accession>V4A7T7</accession>
<dbReference type="OrthoDB" id="16464at2759"/>
<evidence type="ECO:0000259" key="2">
    <source>
        <dbReference type="Pfam" id="PF01370"/>
    </source>
</evidence>
<dbReference type="GeneID" id="20237654"/>
<reference evidence="3 4" key="1">
    <citation type="journal article" date="2013" name="Nature">
        <title>Insights into bilaterian evolution from three spiralian genomes.</title>
        <authorList>
            <person name="Simakov O."/>
            <person name="Marletaz F."/>
            <person name="Cho S.J."/>
            <person name="Edsinger-Gonzales E."/>
            <person name="Havlak P."/>
            <person name="Hellsten U."/>
            <person name="Kuo D.H."/>
            <person name="Larsson T."/>
            <person name="Lv J."/>
            <person name="Arendt D."/>
            <person name="Savage R."/>
            <person name="Osoegawa K."/>
            <person name="de Jong P."/>
            <person name="Grimwood J."/>
            <person name="Chapman J.A."/>
            <person name="Shapiro H."/>
            <person name="Aerts A."/>
            <person name="Otillar R.P."/>
            <person name="Terry A.Y."/>
            <person name="Boore J.L."/>
            <person name="Grigoriev I.V."/>
            <person name="Lindberg D.R."/>
            <person name="Seaver E.C."/>
            <person name="Weisblat D.A."/>
            <person name="Putnam N.H."/>
            <person name="Rokhsar D.S."/>
        </authorList>
    </citation>
    <scope>NUCLEOTIDE SEQUENCE [LARGE SCALE GENOMIC DNA]</scope>
</reference>
<dbReference type="HOGENOM" id="CLU_049962_0_0_1"/>
<evidence type="ECO:0000313" key="4">
    <source>
        <dbReference type="Proteomes" id="UP000030746"/>
    </source>
</evidence>
<feature type="chain" id="PRO_5004718423" description="NAD-dependent epimerase/dehydratase domain-containing protein" evidence="1">
    <location>
        <begin position="21"/>
        <end position="397"/>
    </location>
</feature>
<dbReference type="CTD" id="20237654"/>
<gene>
    <name evidence="3" type="ORF">LOTGIDRAFT_158251</name>
</gene>
<dbReference type="RefSeq" id="XP_009049215.1">
    <property type="nucleotide sequence ID" value="XM_009050967.1"/>
</dbReference>
<evidence type="ECO:0000313" key="3">
    <source>
        <dbReference type="EMBL" id="ESP00024.1"/>
    </source>
</evidence>
<feature type="domain" description="NAD-dependent epimerase/dehydratase" evidence="2">
    <location>
        <begin position="33"/>
        <end position="269"/>
    </location>
</feature>
<dbReference type="InterPro" id="IPR036291">
    <property type="entry name" value="NAD(P)-bd_dom_sf"/>
</dbReference>
<dbReference type="KEGG" id="lgi:LOTGIDRAFT_158251"/>
<evidence type="ECO:0000256" key="1">
    <source>
        <dbReference type="SAM" id="SignalP"/>
    </source>
</evidence>
<feature type="signal peptide" evidence="1">
    <location>
        <begin position="1"/>
        <end position="20"/>
    </location>
</feature>
<dbReference type="GO" id="GO:0005829">
    <property type="term" value="C:cytosol"/>
    <property type="evidence" value="ECO:0007669"/>
    <property type="project" value="TreeGrafter"/>
</dbReference>
<keyword evidence="1" id="KW-0732">Signal</keyword>
<organism evidence="3 4">
    <name type="scientific">Lottia gigantea</name>
    <name type="common">Giant owl limpet</name>
    <dbReference type="NCBI Taxonomy" id="225164"/>
    <lineage>
        <taxon>Eukaryota</taxon>
        <taxon>Metazoa</taxon>
        <taxon>Spiralia</taxon>
        <taxon>Lophotrochozoa</taxon>
        <taxon>Mollusca</taxon>
        <taxon>Gastropoda</taxon>
        <taxon>Patellogastropoda</taxon>
        <taxon>Lottioidea</taxon>
        <taxon>Lottiidae</taxon>
        <taxon>Lottia</taxon>
    </lineage>
</organism>
<dbReference type="InterPro" id="IPR001509">
    <property type="entry name" value="Epimerase_deHydtase"/>
</dbReference>
<dbReference type="Gene3D" id="3.40.50.720">
    <property type="entry name" value="NAD(P)-binding Rossmann-like Domain"/>
    <property type="match status" value="1"/>
</dbReference>
<protein>
    <recommendedName>
        <fullName evidence="2">NAD-dependent epimerase/dehydratase domain-containing protein</fullName>
    </recommendedName>
</protein>
<sequence>MDSYFLTLVLLCVFIGEVSSKPRTSEPPSIKNILVFGGNGLLGAPTVEGLIQAGHKCTLINRGNWYWNSYITIKPHVHHIKFDRMQSLSKCEALVAMLDGGQRFDLVIDFSAYHMFAVNEAVSLLKGRVGLYVYISSDSVYEVCLKNHSNPSIETDAIRSTDPDEMQEYATKDDYGHRKLESEEALEKQLQANGIPYISLRLPDVVGPRDNTYRWWIYQMWMRLQKYLDKPVTIPANVAKQPMSFVYSQDVADLILDLTNNSPDPDVLNQAYNLAFRETFTLQEFLNEIKNLLNISDVEIGVDENSDSFRLFPSVSLGPVDISKAERQLKWSPTPWVEALKDTVQFYETCLSKDEFDVPRRDIIRSMQVYFSDHPFRVLIGVKREYRVDYTASKDEL</sequence>
<name>V4A7T7_LOTGI</name>
<proteinExistence type="predicted"/>
<dbReference type="EMBL" id="KB200869">
    <property type="protein sequence ID" value="ESP00024.1"/>
    <property type="molecule type" value="Genomic_DNA"/>
</dbReference>